<keyword evidence="1" id="KW-0472">Membrane</keyword>
<sequence>MSKHTEFIAFFIRQKLQLPALYIRTAALLLLALLLLRHRTAAAAGVVSGIHTCLGTLIPSLFPFILLACLCTNSRAAQVLFRPLSPVMRHVFRLPACAAPAVLLGLTAGYPTGAKITANLYATGKLTREQAARLLCFCTAPGYAFAAAYTGSLLLRSERIGLNLFFACALAPLLLGLTLSRFAEKPEKSLKSPESAPGGIVSAVQDGIKATVSLCGFVIVFSMLLAVLHDAGIFQYLCGFLSRFGLTVPLSGALLTMGLEITAGVTQCIYWHLPVYFLAFGLGFSGVCIHLQIFSFFHKAGLPLSKTRYVLARFLNGLLSAAFYLLLSYFLPASTSVAVETSPLNTAPMAGSAASSLALIALSMFFLLTCILRSGKTPSKICGGNSTGKMLQ</sequence>
<feature type="transmembrane region" description="Helical" evidence="1">
    <location>
        <begin position="54"/>
        <end position="71"/>
    </location>
</feature>
<keyword evidence="1" id="KW-1133">Transmembrane helix</keyword>
<comment type="caution">
    <text evidence="2">The sequence shown here is derived from an EMBL/GenBank/DDBJ whole genome shotgun (WGS) entry which is preliminary data.</text>
</comment>
<dbReference type="Proteomes" id="UP001199424">
    <property type="component" value="Unassembled WGS sequence"/>
</dbReference>
<organism evidence="2 3">
    <name type="scientific">Hominenteromicrobium mulieris</name>
    <dbReference type="NCBI Taxonomy" id="2885357"/>
    <lineage>
        <taxon>Bacteria</taxon>
        <taxon>Bacillati</taxon>
        <taxon>Bacillota</taxon>
        <taxon>Clostridia</taxon>
        <taxon>Eubacteriales</taxon>
        <taxon>Oscillospiraceae</taxon>
        <taxon>Hominenteromicrobium</taxon>
    </lineage>
</organism>
<evidence type="ECO:0008006" key="4">
    <source>
        <dbReference type="Google" id="ProtNLM"/>
    </source>
</evidence>
<proteinExistence type="predicted"/>
<dbReference type="EMBL" id="JAJEQC010000013">
    <property type="protein sequence ID" value="MCC2137684.1"/>
    <property type="molecule type" value="Genomic_DNA"/>
</dbReference>
<feature type="transmembrane region" description="Helical" evidence="1">
    <location>
        <begin position="309"/>
        <end position="331"/>
    </location>
</feature>
<reference evidence="2" key="1">
    <citation type="submission" date="2021-10" db="EMBL/GenBank/DDBJ databases">
        <title>Anaerobic single-cell dispensing facilitates the cultivation of human gut bacteria.</title>
        <authorList>
            <person name="Afrizal A."/>
        </authorList>
    </citation>
    <scope>NUCLEOTIDE SEQUENCE</scope>
    <source>
        <strain evidence="2">CLA-AA-H250</strain>
    </source>
</reference>
<feature type="transmembrane region" description="Helical" evidence="1">
    <location>
        <begin position="275"/>
        <end position="297"/>
    </location>
</feature>
<feature type="transmembrane region" description="Helical" evidence="1">
    <location>
        <begin position="351"/>
        <end position="372"/>
    </location>
</feature>
<dbReference type="RefSeq" id="WP_308449847.1">
    <property type="nucleotide sequence ID" value="NZ_JAJEQC010000013.1"/>
</dbReference>
<keyword evidence="3" id="KW-1185">Reference proteome</keyword>
<gene>
    <name evidence="2" type="ORF">LKD31_11780</name>
</gene>
<accession>A0AAE3AJ84</accession>
<evidence type="ECO:0000313" key="3">
    <source>
        <dbReference type="Proteomes" id="UP001199424"/>
    </source>
</evidence>
<feature type="transmembrane region" description="Helical" evidence="1">
    <location>
        <begin position="91"/>
        <end position="111"/>
    </location>
</feature>
<feature type="transmembrane region" description="Helical" evidence="1">
    <location>
        <begin position="162"/>
        <end position="183"/>
    </location>
</feature>
<evidence type="ECO:0000313" key="2">
    <source>
        <dbReference type="EMBL" id="MCC2137684.1"/>
    </source>
</evidence>
<feature type="transmembrane region" description="Helical" evidence="1">
    <location>
        <begin position="240"/>
        <end position="263"/>
    </location>
</feature>
<feature type="transmembrane region" description="Helical" evidence="1">
    <location>
        <begin position="131"/>
        <end position="155"/>
    </location>
</feature>
<name>A0AAE3AJ84_9FIRM</name>
<dbReference type="AlphaFoldDB" id="A0AAE3AJ84"/>
<protein>
    <recommendedName>
        <fullName evidence="4">Sporulation integral membrane protein YlbJ</fullName>
    </recommendedName>
</protein>
<evidence type="ECO:0000256" key="1">
    <source>
        <dbReference type="SAM" id="Phobius"/>
    </source>
</evidence>
<keyword evidence="1" id="KW-0812">Transmembrane</keyword>
<feature type="transmembrane region" description="Helical" evidence="1">
    <location>
        <begin position="210"/>
        <end position="228"/>
    </location>
</feature>